<accession>A0ABN7ZJE6</accession>
<reference evidence="1 2" key="1">
    <citation type="submission" date="2021-08" db="EMBL/GenBank/DDBJ databases">
        <authorList>
            <person name="Peeters C."/>
        </authorList>
    </citation>
    <scope>NUCLEOTIDE SEQUENCE [LARGE SCALE GENOMIC DNA]</scope>
    <source>
        <strain evidence="1 2">LMG 32289</strain>
    </source>
</reference>
<evidence type="ECO:0000313" key="1">
    <source>
        <dbReference type="EMBL" id="CAG9186103.1"/>
    </source>
</evidence>
<keyword evidence="2" id="KW-1185">Reference proteome</keyword>
<dbReference type="EMBL" id="CAJZAG010000016">
    <property type="protein sequence ID" value="CAG9186103.1"/>
    <property type="molecule type" value="Genomic_DNA"/>
</dbReference>
<gene>
    <name evidence="1" type="ORF">LMG32289_06262</name>
</gene>
<dbReference type="Proteomes" id="UP000706525">
    <property type="component" value="Unassembled WGS sequence"/>
</dbReference>
<comment type="caution">
    <text evidence="1">The sequence shown here is derived from an EMBL/GenBank/DDBJ whole genome shotgun (WGS) entry which is preliminary data.</text>
</comment>
<name>A0ABN7ZJE6_9BURK</name>
<organism evidence="1 2">
    <name type="scientific">Cupriavidus pampae</name>
    <dbReference type="NCBI Taxonomy" id="659251"/>
    <lineage>
        <taxon>Bacteria</taxon>
        <taxon>Pseudomonadati</taxon>
        <taxon>Pseudomonadota</taxon>
        <taxon>Betaproteobacteria</taxon>
        <taxon>Burkholderiales</taxon>
        <taxon>Burkholderiaceae</taxon>
        <taxon>Cupriavidus</taxon>
    </lineage>
</organism>
<dbReference type="RefSeq" id="WP_223995374.1">
    <property type="nucleotide sequence ID" value="NZ_CAJZAG010000016.1"/>
</dbReference>
<protein>
    <submittedName>
        <fullName evidence="1">Uncharacterized protein</fullName>
    </submittedName>
</protein>
<proteinExistence type="predicted"/>
<evidence type="ECO:0000313" key="2">
    <source>
        <dbReference type="Proteomes" id="UP000706525"/>
    </source>
</evidence>
<sequence length="174" mass="19205">MILYHAGPDWLFVEETFINRSDMAKRLADLHGFTQCMMYEPFGTGRGAVIAKRDHMLVMALGEAGGSTYFAVAPTKELQDLIWSFTNGLASQWSQLELRALTGLEDWSAVMKLAGAEFAAARRSVERAIAGKPERDVPIAAEMPTFDENAMEVPPDYLHSFDSFGDTGVPECAH</sequence>